<dbReference type="InterPro" id="IPR036273">
    <property type="entry name" value="CRAL/TRIO_N_dom_sf"/>
</dbReference>
<keyword evidence="11" id="KW-0408">Iron</keyword>
<evidence type="ECO:0000256" key="17">
    <source>
        <dbReference type="SAM" id="MobiDB-lite"/>
    </source>
</evidence>
<evidence type="ECO:0000256" key="4">
    <source>
        <dbReference type="ARBA" id="ARBA00018320"/>
    </source>
</evidence>
<comment type="caution">
    <text evidence="19">The sequence shown here is derived from an EMBL/GenBank/DDBJ whole genome shotgun (WGS) entry which is preliminary data.</text>
</comment>
<dbReference type="PANTHER" id="PTHR47669">
    <property type="entry name" value="PHOSPHATIDYLINOSITOL TRANSFER PROTEIN SFH5"/>
    <property type="match status" value="1"/>
</dbReference>
<reference evidence="19" key="1">
    <citation type="submission" date="2022-07" db="EMBL/GenBank/DDBJ databases">
        <title>The genome of Lyophyllum shimeji provides insight into the initial evolution of ectomycorrhizal fungal genome.</title>
        <authorList>
            <person name="Kobayashi Y."/>
            <person name="Shibata T."/>
            <person name="Hirakawa H."/>
            <person name="Shigenobu S."/>
            <person name="Nishiyama T."/>
            <person name="Yamada A."/>
            <person name="Hasebe M."/>
            <person name="Kawaguchi M."/>
        </authorList>
    </citation>
    <scope>NUCLEOTIDE SEQUENCE</scope>
    <source>
        <strain evidence="19">AT787</strain>
    </source>
</reference>
<keyword evidence="9 16" id="KW-0256">Endoplasmic reticulum</keyword>
<keyword evidence="8" id="KW-0479">Metal-binding</keyword>
<evidence type="ECO:0000256" key="6">
    <source>
        <dbReference type="ARBA" id="ARBA00022490"/>
    </source>
</evidence>
<dbReference type="AlphaFoldDB" id="A0A9P3PTP6"/>
<feature type="region of interest" description="Disordered" evidence="17">
    <location>
        <begin position="1"/>
        <end position="170"/>
    </location>
</feature>
<gene>
    <name evidence="19" type="primary">SFH5</name>
    <name evidence="19" type="ORF">LshimejAT787_1004480</name>
</gene>
<evidence type="ECO:0000256" key="8">
    <source>
        <dbReference type="ARBA" id="ARBA00022723"/>
    </source>
</evidence>
<evidence type="ECO:0000256" key="9">
    <source>
        <dbReference type="ARBA" id="ARBA00022824"/>
    </source>
</evidence>
<feature type="domain" description="CRAL-TRIO" evidence="18">
    <location>
        <begin position="258"/>
        <end position="432"/>
    </location>
</feature>
<comment type="cofactor">
    <cofactor evidence="1">
        <name>heme b</name>
        <dbReference type="ChEBI" id="CHEBI:60344"/>
    </cofactor>
</comment>
<comment type="function">
    <text evidence="15">Non-classical phosphatidylinositol (PtdIns) transfer protein (PITP), which exhibits PtdIns-binding/transfer activity in the absence of detectable PtdCho-binding/transfer activity. Regulates PtdIns(4,5)P2 homeostasis at the plasma membrane. Heme-binding protein that may play a role in organic oxidant-induced stress responses.</text>
</comment>
<dbReference type="Gene3D" id="3.40.525.10">
    <property type="entry name" value="CRAL-TRIO lipid binding domain"/>
    <property type="match status" value="1"/>
</dbReference>
<evidence type="ECO:0000313" key="20">
    <source>
        <dbReference type="Proteomes" id="UP001063166"/>
    </source>
</evidence>
<accession>A0A9P3PTP6</accession>
<feature type="compositionally biased region" description="Low complexity" evidence="17">
    <location>
        <begin position="74"/>
        <end position="100"/>
    </location>
</feature>
<dbReference type="CDD" id="cd00170">
    <property type="entry name" value="SEC14"/>
    <property type="match status" value="1"/>
</dbReference>
<evidence type="ECO:0000256" key="12">
    <source>
        <dbReference type="ARBA" id="ARBA00023055"/>
    </source>
</evidence>
<dbReference type="SUPFAM" id="SSF46938">
    <property type="entry name" value="CRAL/TRIO N-terminal domain"/>
    <property type="match status" value="1"/>
</dbReference>
<evidence type="ECO:0000256" key="2">
    <source>
        <dbReference type="ARBA" id="ARBA00004406"/>
    </source>
</evidence>
<dbReference type="OrthoDB" id="75724at2759"/>
<keyword evidence="6 16" id="KW-0963">Cytoplasm</keyword>
<keyword evidence="7" id="KW-0349">Heme</keyword>
<comment type="catalytic activity">
    <reaction evidence="14">
        <text>a 1,2-diacyl-sn-glycero-3-phospho-(1D-myo-inositol)(in) = a 1,2-diacyl-sn-glycero-3-phospho-(1D-myo-inositol)(out)</text>
        <dbReference type="Rhea" id="RHEA:38691"/>
        <dbReference type="ChEBI" id="CHEBI:57880"/>
    </reaction>
    <physiologicalReaction direction="left-to-right" evidence="14">
        <dbReference type="Rhea" id="RHEA:38692"/>
    </physiologicalReaction>
</comment>
<feature type="compositionally biased region" description="Low complexity" evidence="17">
    <location>
        <begin position="13"/>
        <end position="32"/>
    </location>
</feature>
<dbReference type="InterPro" id="IPR011074">
    <property type="entry name" value="CRAL/TRIO_N_dom"/>
</dbReference>
<evidence type="ECO:0000256" key="1">
    <source>
        <dbReference type="ARBA" id="ARBA00001970"/>
    </source>
</evidence>
<dbReference type="EMBL" id="BRPK01000010">
    <property type="protein sequence ID" value="GLB41848.1"/>
    <property type="molecule type" value="Genomic_DNA"/>
</dbReference>
<dbReference type="GO" id="GO:0046872">
    <property type="term" value="F:metal ion binding"/>
    <property type="evidence" value="ECO:0007669"/>
    <property type="project" value="UniProtKB-KW"/>
</dbReference>
<evidence type="ECO:0000256" key="14">
    <source>
        <dbReference type="ARBA" id="ARBA00024146"/>
    </source>
</evidence>
<comment type="subcellular location">
    <subcellularLocation>
        <location evidence="16">Cytoplasm</location>
    </subcellularLocation>
    <subcellularLocation>
        <location evidence="2 16">Endoplasmic reticulum membrane</location>
        <topology evidence="2 16">Peripheral membrane protein</topology>
    </subcellularLocation>
    <subcellularLocation>
        <location evidence="16">Microsome membrane</location>
        <topology evidence="16">Peripheral membrane protein</topology>
    </subcellularLocation>
</comment>
<dbReference type="GO" id="GO:0005829">
    <property type="term" value="C:cytosol"/>
    <property type="evidence" value="ECO:0007669"/>
    <property type="project" value="TreeGrafter"/>
</dbReference>
<evidence type="ECO:0000256" key="7">
    <source>
        <dbReference type="ARBA" id="ARBA00022617"/>
    </source>
</evidence>
<comment type="similarity">
    <text evidence="3 16">Belongs to the SFH5 family.</text>
</comment>
<dbReference type="InterPro" id="IPR042938">
    <property type="entry name" value="Sfh5"/>
</dbReference>
<evidence type="ECO:0000259" key="18">
    <source>
        <dbReference type="PROSITE" id="PS50191"/>
    </source>
</evidence>
<dbReference type="PANTHER" id="PTHR47669:SF1">
    <property type="entry name" value="PHOSPHATIDYLINOSITOL TRANSFER PROTEIN SFH5"/>
    <property type="match status" value="1"/>
</dbReference>
<evidence type="ECO:0000256" key="15">
    <source>
        <dbReference type="ARBA" id="ARBA00024180"/>
    </source>
</evidence>
<sequence length="432" mass="46126">MADATISAAPTSANAPVPTQPVAATPEPAATNGDAAKDSKPSDDPTSPAAAPESESHSSAQPTSTEAEPTKVLTAAAPEPGATPTVPAAPSTASAEVPAAPLAPEPTPAAVPQADGQSAPPTVAPAAPISTTSTTTSPTIEPSSASAPKAQLEAAEKEEAEGSEPQNTLTKKFTEAEWAALKKFRAELPQIFADGFPDDPKAKDKPITFWGVPIDPNHPKDARVSVILMKFLRARNLDVSEARDMLVSTFRWRTSIDIDAVMKEEFPDDVFGNVGRTFGRDKEGRPVVYNIYGGNDLSKVFSDVQRFIRWRVALQEKSVAMLDFNEIDQTVQIHDYLGVSLASRDAKSKAAASEATNIFQSHYPELLHRKFFVNVPTIMNWIFWVFKPLIPAATLAKMSVVGAGHHTLRKALLPIIDAKELPTKYGGEAEGF</sequence>
<dbReference type="GO" id="GO:0032541">
    <property type="term" value="C:cortical endoplasmic reticulum"/>
    <property type="evidence" value="ECO:0007669"/>
    <property type="project" value="TreeGrafter"/>
</dbReference>
<feature type="compositionally biased region" description="Low complexity" evidence="17">
    <location>
        <begin position="44"/>
        <end position="62"/>
    </location>
</feature>
<dbReference type="GO" id="GO:0005789">
    <property type="term" value="C:endoplasmic reticulum membrane"/>
    <property type="evidence" value="ECO:0007669"/>
    <property type="project" value="UniProtKB-SubCell"/>
</dbReference>
<proteinExistence type="inferred from homology"/>
<dbReference type="InterPro" id="IPR036865">
    <property type="entry name" value="CRAL-TRIO_dom_sf"/>
</dbReference>
<dbReference type="SUPFAM" id="SSF52087">
    <property type="entry name" value="CRAL/TRIO domain"/>
    <property type="match status" value="1"/>
</dbReference>
<keyword evidence="13 16" id="KW-0472">Membrane</keyword>
<evidence type="ECO:0000256" key="13">
    <source>
        <dbReference type="ARBA" id="ARBA00023136"/>
    </source>
</evidence>
<dbReference type="GO" id="GO:0008526">
    <property type="term" value="F:phosphatidylinositol transfer activity"/>
    <property type="evidence" value="ECO:0007669"/>
    <property type="project" value="UniProtKB-UniRule"/>
</dbReference>
<evidence type="ECO:0000256" key="10">
    <source>
        <dbReference type="ARBA" id="ARBA00022848"/>
    </source>
</evidence>
<evidence type="ECO:0000313" key="19">
    <source>
        <dbReference type="EMBL" id="GLB41848.1"/>
    </source>
</evidence>
<evidence type="ECO:0000256" key="3">
    <source>
        <dbReference type="ARBA" id="ARBA00006667"/>
    </source>
</evidence>
<dbReference type="PROSITE" id="PS50191">
    <property type="entry name" value="CRAL_TRIO"/>
    <property type="match status" value="1"/>
</dbReference>
<organism evidence="19 20">
    <name type="scientific">Lyophyllum shimeji</name>
    <name type="common">Hon-shimeji</name>
    <name type="synonym">Tricholoma shimeji</name>
    <dbReference type="NCBI Taxonomy" id="47721"/>
    <lineage>
        <taxon>Eukaryota</taxon>
        <taxon>Fungi</taxon>
        <taxon>Dikarya</taxon>
        <taxon>Basidiomycota</taxon>
        <taxon>Agaricomycotina</taxon>
        <taxon>Agaricomycetes</taxon>
        <taxon>Agaricomycetidae</taxon>
        <taxon>Agaricales</taxon>
        <taxon>Tricholomatineae</taxon>
        <taxon>Lyophyllaceae</taxon>
        <taxon>Lyophyllum</taxon>
    </lineage>
</organism>
<feature type="compositionally biased region" description="Low complexity" evidence="17">
    <location>
        <begin position="110"/>
        <end position="153"/>
    </location>
</feature>
<dbReference type="InterPro" id="IPR001251">
    <property type="entry name" value="CRAL-TRIO_dom"/>
</dbReference>
<keyword evidence="12 16" id="KW-0445">Lipid transport</keyword>
<keyword evidence="20" id="KW-1185">Reference proteome</keyword>
<evidence type="ECO:0000256" key="5">
    <source>
        <dbReference type="ARBA" id="ARBA00022448"/>
    </source>
</evidence>
<keyword evidence="5 16" id="KW-0813">Transport</keyword>
<dbReference type="Pfam" id="PF00650">
    <property type="entry name" value="CRAL_TRIO"/>
    <property type="match status" value="1"/>
</dbReference>
<name>A0A9P3PTP6_LYOSH</name>
<keyword evidence="10 16" id="KW-0492">Microsome</keyword>
<evidence type="ECO:0000256" key="16">
    <source>
        <dbReference type="RuleBase" id="RU367059"/>
    </source>
</evidence>
<dbReference type="GO" id="GO:0017157">
    <property type="term" value="P:regulation of exocytosis"/>
    <property type="evidence" value="ECO:0007669"/>
    <property type="project" value="TreeGrafter"/>
</dbReference>
<dbReference type="GO" id="GO:0043001">
    <property type="term" value="P:Golgi to plasma membrane protein transport"/>
    <property type="evidence" value="ECO:0007669"/>
    <property type="project" value="TreeGrafter"/>
</dbReference>
<dbReference type="SMART" id="SM00516">
    <property type="entry name" value="SEC14"/>
    <property type="match status" value="1"/>
</dbReference>
<dbReference type="GO" id="GO:0005886">
    <property type="term" value="C:plasma membrane"/>
    <property type="evidence" value="ECO:0007669"/>
    <property type="project" value="TreeGrafter"/>
</dbReference>
<protein>
    <recommendedName>
        <fullName evidence="4 16">Phosphatidylinositol transfer protein SFH5</fullName>
        <shortName evidence="16">PITP SFH5</shortName>
    </recommendedName>
</protein>
<dbReference type="Proteomes" id="UP001063166">
    <property type="component" value="Unassembled WGS sequence"/>
</dbReference>
<dbReference type="Pfam" id="PF03765">
    <property type="entry name" value="CRAL_TRIO_N"/>
    <property type="match status" value="1"/>
</dbReference>
<evidence type="ECO:0000256" key="11">
    <source>
        <dbReference type="ARBA" id="ARBA00023004"/>
    </source>
</evidence>